<dbReference type="InterPro" id="IPR029261">
    <property type="entry name" value="Transposase_Znf"/>
</dbReference>
<feature type="domain" description="Transposase IS204/IS1001/IS1096/IS1165 zinc-finger" evidence="1">
    <location>
        <begin position="41"/>
        <end position="81"/>
    </location>
</feature>
<name>A0A929B6Q0_9PSEU</name>
<accession>A0A929B6Q0</accession>
<dbReference type="Proteomes" id="UP000598360">
    <property type="component" value="Unassembled WGS sequence"/>
</dbReference>
<gene>
    <name evidence="2" type="ORF">IQ251_02265</name>
</gene>
<dbReference type="Pfam" id="PF14690">
    <property type="entry name" value="Zn_ribbon_ISL3"/>
    <property type="match status" value="1"/>
</dbReference>
<evidence type="ECO:0000313" key="2">
    <source>
        <dbReference type="EMBL" id="MBE9373261.1"/>
    </source>
</evidence>
<dbReference type="PANTHER" id="PTHR33498">
    <property type="entry name" value="TRANSPOSASE FOR INSERTION SEQUENCE ELEMENT IS1557"/>
    <property type="match status" value="1"/>
</dbReference>
<dbReference type="RefSeq" id="WP_193926714.1">
    <property type="nucleotide sequence ID" value="NZ_JADEYC010000004.1"/>
</dbReference>
<organism evidence="2 3">
    <name type="scientific">Saccharopolyspora montiporae</name>
    <dbReference type="NCBI Taxonomy" id="2781240"/>
    <lineage>
        <taxon>Bacteria</taxon>
        <taxon>Bacillati</taxon>
        <taxon>Actinomycetota</taxon>
        <taxon>Actinomycetes</taxon>
        <taxon>Pseudonocardiales</taxon>
        <taxon>Pseudonocardiaceae</taxon>
        <taxon>Saccharopolyspora</taxon>
    </lineage>
</organism>
<reference evidence="2" key="1">
    <citation type="submission" date="2020-10" db="EMBL/GenBank/DDBJ databases">
        <title>Diversity and distribution of actinomycetes associated with coral in the coast of Hainan.</title>
        <authorList>
            <person name="Li F."/>
        </authorList>
    </citation>
    <scope>NUCLEOTIDE SEQUENCE</scope>
    <source>
        <strain evidence="2">HNM0983</strain>
    </source>
</reference>
<evidence type="ECO:0000259" key="1">
    <source>
        <dbReference type="Pfam" id="PF14690"/>
    </source>
</evidence>
<evidence type="ECO:0000313" key="3">
    <source>
        <dbReference type="Proteomes" id="UP000598360"/>
    </source>
</evidence>
<dbReference type="InterPro" id="IPR047951">
    <property type="entry name" value="Transpos_ISL3"/>
</dbReference>
<dbReference type="EMBL" id="JADEYC010000004">
    <property type="protein sequence ID" value="MBE9373261.1"/>
    <property type="molecule type" value="Genomic_DNA"/>
</dbReference>
<dbReference type="PANTHER" id="PTHR33498:SF1">
    <property type="entry name" value="TRANSPOSASE FOR INSERTION SEQUENCE ELEMENT IS1557"/>
    <property type="match status" value="1"/>
</dbReference>
<comment type="caution">
    <text evidence="2">The sequence shown here is derived from an EMBL/GenBank/DDBJ whole genome shotgun (WGS) entry which is preliminary data.</text>
</comment>
<keyword evidence="3" id="KW-1185">Reference proteome</keyword>
<protein>
    <submittedName>
        <fullName evidence="2">Transposase</fullName>
    </submittedName>
</protein>
<proteinExistence type="predicted"/>
<dbReference type="AlphaFoldDB" id="A0A929B6Q0"/>
<sequence length="257" mass="28344">MCDQEWLDGLLPHLAGAVIEGIERMPAGVRVWARVDANGASCWSCGTPAVHSRYERTLADLPVAGQPVALRLRVRRFFCDDRTCSVRTFAEQVEGLTTRHAQRSSPCRESLAQVGLALAGRAGARLAGLLEMPASRGTVLRLVHALPEPAIEPGTVLGVDDFALARRQQYATVIIDAVSHRRIDVLPVTEDGVPEVARRARLGQKMKGIARVYDHVTPAMREQISEALEARWNRGLAVINDTERGWLEQHTPWLKLP</sequence>